<sequence length="103" mass="12034">MILPPFKPPKYDELRAWYRRYQSDDVRRLIFEVQAQRYALPKVRAVADACRIDTENDQPQIVRMKKLNQLLRMIDAEISRADKIYRSPPVAHPNAPTLVGRGS</sequence>
<dbReference type="RefSeq" id="WP_175233547.1">
    <property type="nucleotide sequence ID" value="NZ_CADIKH010000323.1"/>
</dbReference>
<evidence type="ECO:0000313" key="2">
    <source>
        <dbReference type="Proteomes" id="UP000494363"/>
    </source>
</evidence>
<evidence type="ECO:0000313" key="1">
    <source>
        <dbReference type="EMBL" id="CAB3775213.1"/>
    </source>
</evidence>
<protein>
    <submittedName>
        <fullName evidence="1">Uncharacterized protein</fullName>
    </submittedName>
</protein>
<reference evidence="1 2" key="1">
    <citation type="submission" date="2020-04" db="EMBL/GenBank/DDBJ databases">
        <authorList>
            <person name="De Canck E."/>
        </authorList>
    </citation>
    <scope>NUCLEOTIDE SEQUENCE [LARGE SCALE GENOMIC DNA]</scope>
    <source>
        <strain evidence="1 2">LMG 29542</strain>
    </source>
</reference>
<accession>A0A6J5FA07</accession>
<dbReference type="AlphaFoldDB" id="A0A6J5FA07"/>
<proteinExistence type="predicted"/>
<keyword evidence="2" id="KW-1185">Reference proteome</keyword>
<name>A0A6J5FA07_9BURK</name>
<gene>
    <name evidence="1" type="ORF">LMG29542_08595</name>
</gene>
<dbReference type="EMBL" id="CADIKH010000323">
    <property type="protein sequence ID" value="CAB3775213.1"/>
    <property type="molecule type" value="Genomic_DNA"/>
</dbReference>
<dbReference type="Proteomes" id="UP000494363">
    <property type="component" value="Unassembled WGS sequence"/>
</dbReference>
<organism evidence="1 2">
    <name type="scientific">Paraburkholderia humisilvae</name>
    <dbReference type="NCBI Taxonomy" id="627669"/>
    <lineage>
        <taxon>Bacteria</taxon>
        <taxon>Pseudomonadati</taxon>
        <taxon>Pseudomonadota</taxon>
        <taxon>Betaproteobacteria</taxon>
        <taxon>Burkholderiales</taxon>
        <taxon>Burkholderiaceae</taxon>
        <taxon>Paraburkholderia</taxon>
    </lineage>
</organism>